<gene>
    <name evidence="7" type="ORF">GCM10011575_09720</name>
</gene>
<feature type="transmembrane region" description="Helical" evidence="6">
    <location>
        <begin position="263"/>
        <end position="286"/>
    </location>
</feature>
<evidence type="ECO:0000256" key="2">
    <source>
        <dbReference type="ARBA" id="ARBA00022475"/>
    </source>
</evidence>
<comment type="caution">
    <text evidence="7">The sequence shown here is derived from an EMBL/GenBank/DDBJ whole genome shotgun (WGS) entry which is preliminary data.</text>
</comment>
<evidence type="ECO:0000256" key="1">
    <source>
        <dbReference type="ARBA" id="ARBA00004651"/>
    </source>
</evidence>
<keyword evidence="2" id="KW-1003">Cell membrane</keyword>
<evidence type="ECO:0000313" key="8">
    <source>
        <dbReference type="Proteomes" id="UP000613840"/>
    </source>
</evidence>
<evidence type="ECO:0000256" key="5">
    <source>
        <dbReference type="ARBA" id="ARBA00023136"/>
    </source>
</evidence>
<organism evidence="7 8">
    <name type="scientific">Microlunatus endophyticus</name>
    <dbReference type="NCBI Taxonomy" id="1716077"/>
    <lineage>
        <taxon>Bacteria</taxon>
        <taxon>Bacillati</taxon>
        <taxon>Actinomycetota</taxon>
        <taxon>Actinomycetes</taxon>
        <taxon>Propionibacteriales</taxon>
        <taxon>Propionibacteriaceae</taxon>
        <taxon>Microlunatus</taxon>
    </lineage>
</organism>
<feature type="transmembrane region" description="Helical" evidence="6">
    <location>
        <begin position="172"/>
        <end position="193"/>
    </location>
</feature>
<reference evidence="7" key="1">
    <citation type="journal article" date="2014" name="Int. J. Syst. Evol. Microbiol.">
        <title>Complete genome sequence of Corynebacterium casei LMG S-19264T (=DSM 44701T), isolated from a smear-ripened cheese.</title>
        <authorList>
            <consortium name="US DOE Joint Genome Institute (JGI-PGF)"/>
            <person name="Walter F."/>
            <person name="Albersmeier A."/>
            <person name="Kalinowski J."/>
            <person name="Ruckert C."/>
        </authorList>
    </citation>
    <scope>NUCLEOTIDE SEQUENCE</scope>
    <source>
        <strain evidence="7">CGMCC 4.7306</strain>
    </source>
</reference>
<dbReference type="CDD" id="cd06173">
    <property type="entry name" value="MFS_MefA_like"/>
    <property type="match status" value="1"/>
</dbReference>
<keyword evidence="5 6" id="KW-0472">Membrane</keyword>
<accession>A0A917S2L7</accession>
<dbReference type="GO" id="GO:0005886">
    <property type="term" value="C:plasma membrane"/>
    <property type="evidence" value="ECO:0007669"/>
    <property type="project" value="UniProtKB-SubCell"/>
</dbReference>
<keyword evidence="4 6" id="KW-1133">Transmembrane helix</keyword>
<feature type="transmembrane region" description="Helical" evidence="6">
    <location>
        <begin position="393"/>
        <end position="416"/>
    </location>
</feature>
<proteinExistence type="predicted"/>
<dbReference type="Pfam" id="PF07690">
    <property type="entry name" value="MFS_1"/>
    <property type="match status" value="1"/>
</dbReference>
<evidence type="ECO:0000256" key="4">
    <source>
        <dbReference type="ARBA" id="ARBA00022989"/>
    </source>
</evidence>
<feature type="transmembrane region" description="Helical" evidence="6">
    <location>
        <begin position="234"/>
        <end position="257"/>
    </location>
</feature>
<evidence type="ECO:0000313" key="7">
    <source>
        <dbReference type="EMBL" id="GGL53360.1"/>
    </source>
</evidence>
<dbReference type="AlphaFoldDB" id="A0A917S2L7"/>
<name>A0A917S2L7_9ACTN</name>
<dbReference type="Gene3D" id="1.20.1250.20">
    <property type="entry name" value="MFS general substrate transporter like domains"/>
    <property type="match status" value="1"/>
</dbReference>
<dbReference type="InterPro" id="IPR011701">
    <property type="entry name" value="MFS"/>
</dbReference>
<dbReference type="GO" id="GO:0022857">
    <property type="term" value="F:transmembrane transporter activity"/>
    <property type="evidence" value="ECO:0007669"/>
    <property type="project" value="InterPro"/>
</dbReference>
<evidence type="ECO:0000256" key="6">
    <source>
        <dbReference type="SAM" id="Phobius"/>
    </source>
</evidence>
<sequence length="434" mass="45554">MIRSSRRPARPTRRNLNRLWFAQSTSLVGLQTGSVAVPLLAVDVLHADASQVALIGTVSSLPWLVAPLIGTIADRTRRKRLLVTSHLGRAGLWLTIPAAYAIGRLTMQQVWIVSALAGLLGVVFAVGHRAFLPTILAAEDLGAANGRMGGTDAAARATGPALAGYLTQFVGAIWSVVVQVAASVLAGIATVGIRPDQPGSYEPDDDHRISTRTTWWRGIVDGFRCVYEIKPLRWLAIVETGYLFFFDLVFAIVVVFFRNTLGLGAAAIGVIFSAGSLGGVLAALMTNRIRVRIGLDRSIKITAILRGVAIAVFPLSLLVPGHIGVIAVLVGGRGVNACAWSVYEVLSDTYQQTRLPEEKRGSAIAAILWAGNLAATVGSAGAAALATTLDPTALLSAAGVGAVVAGCLSLMISTGAPDGPATPRLRRTHRDRLG</sequence>
<dbReference type="EMBL" id="BMMZ01000002">
    <property type="protein sequence ID" value="GGL53360.1"/>
    <property type="molecule type" value="Genomic_DNA"/>
</dbReference>
<evidence type="ECO:0000256" key="3">
    <source>
        <dbReference type="ARBA" id="ARBA00022692"/>
    </source>
</evidence>
<feature type="transmembrane region" description="Helical" evidence="6">
    <location>
        <begin position="298"/>
        <end position="317"/>
    </location>
</feature>
<protein>
    <submittedName>
        <fullName evidence="7">MFS transporter</fullName>
    </submittedName>
</protein>
<dbReference type="RefSeq" id="WP_188894052.1">
    <property type="nucleotide sequence ID" value="NZ_BMMZ01000002.1"/>
</dbReference>
<comment type="subcellular location">
    <subcellularLocation>
        <location evidence="1">Cell membrane</location>
        <topology evidence="1">Multi-pass membrane protein</topology>
    </subcellularLocation>
</comment>
<dbReference type="SUPFAM" id="SSF103473">
    <property type="entry name" value="MFS general substrate transporter"/>
    <property type="match status" value="1"/>
</dbReference>
<feature type="transmembrane region" description="Helical" evidence="6">
    <location>
        <begin position="364"/>
        <end position="387"/>
    </location>
</feature>
<keyword evidence="3 6" id="KW-0812">Transmembrane</keyword>
<keyword evidence="8" id="KW-1185">Reference proteome</keyword>
<reference evidence="7" key="2">
    <citation type="submission" date="2020-09" db="EMBL/GenBank/DDBJ databases">
        <authorList>
            <person name="Sun Q."/>
            <person name="Zhou Y."/>
        </authorList>
    </citation>
    <scope>NUCLEOTIDE SEQUENCE</scope>
    <source>
        <strain evidence="7">CGMCC 4.7306</strain>
    </source>
</reference>
<feature type="transmembrane region" description="Helical" evidence="6">
    <location>
        <begin position="110"/>
        <end position="131"/>
    </location>
</feature>
<dbReference type="Proteomes" id="UP000613840">
    <property type="component" value="Unassembled WGS sequence"/>
</dbReference>
<dbReference type="PANTHER" id="PTHR23513">
    <property type="entry name" value="INTEGRAL MEMBRANE EFFLUX PROTEIN-RELATED"/>
    <property type="match status" value="1"/>
</dbReference>
<feature type="transmembrane region" description="Helical" evidence="6">
    <location>
        <begin position="52"/>
        <end position="73"/>
    </location>
</feature>
<dbReference type="PANTHER" id="PTHR23513:SF18">
    <property type="entry name" value="INTEGRAL MEMBRANE PROTEIN"/>
    <property type="match status" value="1"/>
</dbReference>
<dbReference type="InterPro" id="IPR036259">
    <property type="entry name" value="MFS_trans_sf"/>
</dbReference>